<organism evidence="2 3">
    <name type="scientific">Elsinoe australis</name>
    <dbReference type="NCBI Taxonomy" id="40998"/>
    <lineage>
        <taxon>Eukaryota</taxon>
        <taxon>Fungi</taxon>
        <taxon>Dikarya</taxon>
        <taxon>Ascomycota</taxon>
        <taxon>Pezizomycotina</taxon>
        <taxon>Dothideomycetes</taxon>
        <taxon>Dothideomycetidae</taxon>
        <taxon>Myriangiales</taxon>
        <taxon>Elsinoaceae</taxon>
        <taxon>Elsinoe</taxon>
    </lineage>
</organism>
<feature type="compositionally biased region" description="Basic and acidic residues" evidence="1">
    <location>
        <begin position="126"/>
        <end position="142"/>
    </location>
</feature>
<dbReference type="EMBL" id="PTQR01000050">
    <property type="protein sequence ID" value="TKX23930.1"/>
    <property type="molecule type" value="Genomic_DNA"/>
</dbReference>
<evidence type="ECO:0000256" key="1">
    <source>
        <dbReference type="SAM" id="MobiDB-lite"/>
    </source>
</evidence>
<protein>
    <submittedName>
        <fullName evidence="2">Uncharacterized protein</fullName>
    </submittedName>
</protein>
<feature type="compositionally biased region" description="Basic and acidic residues" evidence="1">
    <location>
        <begin position="154"/>
        <end position="165"/>
    </location>
</feature>
<accession>A0A4U7B447</accession>
<evidence type="ECO:0000313" key="2">
    <source>
        <dbReference type="EMBL" id="TKX23930.1"/>
    </source>
</evidence>
<reference evidence="2 3" key="1">
    <citation type="submission" date="2018-02" db="EMBL/GenBank/DDBJ databases">
        <title>Draft genome sequences of Elsinoe sp., causing black scab on jojoba.</title>
        <authorList>
            <person name="Stodart B."/>
            <person name="Jeffress S."/>
            <person name="Ash G."/>
            <person name="Arun Chinnappa K."/>
        </authorList>
    </citation>
    <scope>NUCLEOTIDE SEQUENCE [LARGE SCALE GENOMIC DNA]</scope>
    <source>
        <strain evidence="2 3">Hillstone_2</strain>
    </source>
</reference>
<sequence>MAFSRLSIAHRILSQSIETSTTPESDKTPQQMCQWIIPINSECHHGGSRIPAYCKNHKLHTDSKDWPCQVHWVSGDCFICHPSKAVEVDSSDWWRHCQPAPMFGESVSPEELSRQERAAEFYRQSRAEQQRLEEGHSRVCRERVRKSAHKRKQSDKEWSRRMVGR</sequence>
<dbReference type="Proteomes" id="UP000308133">
    <property type="component" value="Unassembled WGS sequence"/>
</dbReference>
<feature type="compositionally biased region" description="Basic residues" evidence="1">
    <location>
        <begin position="143"/>
        <end position="153"/>
    </location>
</feature>
<dbReference type="AlphaFoldDB" id="A0A4U7B447"/>
<evidence type="ECO:0000313" key="3">
    <source>
        <dbReference type="Proteomes" id="UP000308133"/>
    </source>
</evidence>
<feature type="region of interest" description="Disordered" evidence="1">
    <location>
        <begin position="126"/>
        <end position="165"/>
    </location>
</feature>
<comment type="caution">
    <text evidence="2">The sequence shown here is derived from an EMBL/GenBank/DDBJ whole genome shotgun (WGS) entry which is preliminary data.</text>
</comment>
<proteinExistence type="predicted"/>
<gene>
    <name evidence="2" type="ORF">C1H76_3868</name>
</gene>
<name>A0A4U7B447_9PEZI</name>